<evidence type="ECO:0000313" key="1">
    <source>
        <dbReference type="EMBL" id="ETN69667.1"/>
    </source>
</evidence>
<dbReference type="KEGG" id="nai:NECAME_15167"/>
<reference evidence="2" key="1">
    <citation type="journal article" date="2014" name="Nat. Genet.">
        <title>Genome of the human hookworm Necator americanus.</title>
        <authorList>
            <person name="Tang Y.T."/>
            <person name="Gao X."/>
            <person name="Rosa B.A."/>
            <person name="Abubucker S."/>
            <person name="Hallsworth-Pepin K."/>
            <person name="Martin J."/>
            <person name="Tyagi R."/>
            <person name="Heizer E."/>
            <person name="Zhang X."/>
            <person name="Bhonagiri-Palsikar V."/>
            <person name="Minx P."/>
            <person name="Warren W.C."/>
            <person name="Wang Q."/>
            <person name="Zhan B."/>
            <person name="Hotez P.J."/>
            <person name="Sternberg P.W."/>
            <person name="Dougall A."/>
            <person name="Gaze S.T."/>
            <person name="Mulvenna J."/>
            <person name="Sotillo J."/>
            <person name="Ranganathan S."/>
            <person name="Rabelo E.M."/>
            <person name="Wilson R.K."/>
            <person name="Felgner P.L."/>
            <person name="Bethony J."/>
            <person name="Hawdon J.M."/>
            <person name="Gasser R.B."/>
            <person name="Loukas A."/>
            <person name="Mitreva M."/>
        </authorList>
    </citation>
    <scope>NUCLEOTIDE SEQUENCE [LARGE SCALE GENOMIC DNA]</scope>
</reference>
<gene>
    <name evidence="1" type="ORF">NECAME_15167</name>
</gene>
<organism evidence="1 2">
    <name type="scientific">Necator americanus</name>
    <name type="common">Human hookworm</name>
    <dbReference type="NCBI Taxonomy" id="51031"/>
    <lineage>
        <taxon>Eukaryota</taxon>
        <taxon>Metazoa</taxon>
        <taxon>Ecdysozoa</taxon>
        <taxon>Nematoda</taxon>
        <taxon>Chromadorea</taxon>
        <taxon>Rhabditida</taxon>
        <taxon>Rhabditina</taxon>
        <taxon>Rhabditomorpha</taxon>
        <taxon>Strongyloidea</taxon>
        <taxon>Ancylostomatidae</taxon>
        <taxon>Bunostominae</taxon>
        <taxon>Necator</taxon>
    </lineage>
</organism>
<name>W2SLQ8_NECAM</name>
<accession>W2SLQ8</accession>
<sequence>MKKKHSECGHMVHDLPSFTTIKLPTIRRQPPPLETLKIRRLLDIKSRKCCGIIIASDGREKYEKHV</sequence>
<evidence type="ECO:0000313" key="2">
    <source>
        <dbReference type="Proteomes" id="UP000053676"/>
    </source>
</evidence>
<dbReference type="AlphaFoldDB" id="W2SLQ8"/>
<protein>
    <submittedName>
        <fullName evidence="1">Uncharacterized protein</fullName>
    </submittedName>
</protein>
<dbReference type="EMBL" id="KI669065">
    <property type="protein sequence ID" value="ETN69667.1"/>
    <property type="molecule type" value="Genomic_DNA"/>
</dbReference>
<dbReference type="Proteomes" id="UP000053676">
    <property type="component" value="Unassembled WGS sequence"/>
</dbReference>
<keyword evidence="2" id="KW-1185">Reference proteome</keyword>
<proteinExistence type="predicted"/>